<feature type="domain" description="Ig-like" evidence="1">
    <location>
        <begin position="55"/>
        <end position="142"/>
    </location>
</feature>
<dbReference type="SUPFAM" id="SSF48726">
    <property type="entry name" value="Immunoglobulin"/>
    <property type="match status" value="2"/>
</dbReference>
<proteinExistence type="predicted"/>
<dbReference type="Proteomes" id="UP000075883">
    <property type="component" value="Unassembled WGS sequence"/>
</dbReference>
<dbReference type="PROSITE" id="PS50835">
    <property type="entry name" value="IG_LIKE"/>
    <property type="match status" value="2"/>
</dbReference>
<dbReference type="EMBL" id="AXCM01002382">
    <property type="status" value="NOT_ANNOTATED_CDS"/>
    <property type="molecule type" value="Genomic_DNA"/>
</dbReference>
<dbReference type="InterPro" id="IPR003599">
    <property type="entry name" value="Ig_sub"/>
</dbReference>
<organism evidence="2 3">
    <name type="scientific">Anopheles culicifacies</name>
    <dbReference type="NCBI Taxonomy" id="139723"/>
    <lineage>
        <taxon>Eukaryota</taxon>
        <taxon>Metazoa</taxon>
        <taxon>Ecdysozoa</taxon>
        <taxon>Arthropoda</taxon>
        <taxon>Hexapoda</taxon>
        <taxon>Insecta</taxon>
        <taxon>Pterygota</taxon>
        <taxon>Neoptera</taxon>
        <taxon>Endopterygota</taxon>
        <taxon>Diptera</taxon>
        <taxon>Nematocera</taxon>
        <taxon>Culicoidea</taxon>
        <taxon>Culicidae</taxon>
        <taxon>Anophelinae</taxon>
        <taxon>Anopheles</taxon>
        <taxon>culicifacies species complex</taxon>
    </lineage>
</organism>
<dbReference type="FunFam" id="2.60.40.10:FF:001633">
    <property type="entry name" value="Uncharacterized protein, isoform A"/>
    <property type="match status" value="1"/>
</dbReference>
<name>A0A182M5J8_9DIPT</name>
<protein>
    <recommendedName>
        <fullName evidence="1">Ig-like domain-containing protein</fullName>
    </recommendedName>
</protein>
<dbReference type="InterPro" id="IPR007110">
    <property type="entry name" value="Ig-like_dom"/>
</dbReference>
<evidence type="ECO:0000313" key="2">
    <source>
        <dbReference type="EnsemblMetazoa" id="ACUA010004-PA"/>
    </source>
</evidence>
<dbReference type="STRING" id="139723.A0A182M5J8"/>
<dbReference type="SMART" id="SM00408">
    <property type="entry name" value="IGc2"/>
    <property type="match status" value="2"/>
</dbReference>
<dbReference type="SMART" id="SM00406">
    <property type="entry name" value="IGv"/>
    <property type="match status" value="2"/>
</dbReference>
<reference evidence="2" key="2">
    <citation type="submission" date="2020-05" db="UniProtKB">
        <authorList>
            <consortium name="EnsemblMetazoa"/>
        </authorList>
    </citation>
    <scope>IDENTIFICATION</scope>
    <source>
        <strain evidence="2">A-37</strain>
    </source>
</reference>
<dbReference type="PANTHER" id="PTHR23279:SF4">
    <property type="entry name" value="DEFECTIVE PROBOSCIS EXTENSION RESPONSE 2, ISOFORM F-RELATED"/>
    <property type="match status" value="1"/>
</dbReference>
<evidence type="ECO:0000313" key="3">
    <source>
        <dbReference type="Proteomes" id="UP000075883"/>
    </source>
</evidence>
<dbReference type="InterPro" id="IPR013106">
    <property type="entry name" value="Ig_V-set"/>
</dbReference>
<reference evidence="3" key="1">
    <citation type="submission" date="2013-09" db="EMBL/GenBank/DDBJ databases">
        <title>The Genome Sequence of Anopheles culicifacies species A.</title>
        <authorList>
            <consortium name="The Broad Institute Genomics Platform"/>
            <person name="Neafsey D.E."/>
            <person name="Besansky N."/>
            <person name="Howell P."/>
            <person name="Walton C."/>
            <person name="Young S.K."/>
            <person name="Zeng Q."/>
            <person name="Gargeya S."/>
            <person name="Fitzgerald M."/>
            <person name="Haas B."/>
            <person name="Abouelleil A."/>
            <person name="Allen A.W."/>
            <person name="Alvarado L."/>
            <person name="Arachchi H.M."/>
            <person name="Berlin A.M."/>
            <person name="Chapman S.B."/>
            <person name="Gainer-Dewar J."/>
            <person name="Goldberg J."/>
            <person name="Griggs A."/>
            <person name="Gujja S."/>
            <person name="Hansen M."/>
            <person name="Howarth C."/>
            <person name="Imamovic A."/>
            <person name="Ireland A."/>
            <person name="Larimer J."/>
            <person name="McCowan C."/>
            <person name="Murphy C."/>
            <person name="Pearson M."/>
            <person name="Poon T.W."/>
            <person name="Priest M."/>
            <person name="Roberts A."/>
            <person name="Saif S."/>
            <person name="Shea T."/>
            <person name="Sisk P."/>
            <person name="Sykes S."/>
            <person name="Wortman J."/>
            <person name="Nusbaum C."/>
            <person name="Birren B."/>
        </authorList>
    </citation>
    <scope>NUCLEOTIDE SEQUENCE [LARGE SCALE GENOMIC DNA]</scope>
    <source>
        <strain evidence="3">A-37</strain>
    </source>
</reference>
<dbReference type="InterPro" id="IPR003598">
    <property type="entry name" value="Ig_sub2"/>
</dbReference>
<dbReference type="CDD" id="cd00099">
    <property type="entry name" value="IgV"/>
    <property type="match status" value="1"/>
</dbReference>
<dbReference type="PANTHER" id="PTHR23279">
    <property type="entry name" value="DEFECTIVE PROBOSCIS EXTENSION RESPONSE DPR -RELATED"/>
    <property type="match status" value="1"/>
</dbReference>
<dbReference type="GO" id="GO:0032589">
    <property type="term" value="C:neuron projection membrane"/>
    <property type="evidence" value="ECO:0007669"/>
    <property type="project" value="TreeGrafter"/>
</dbReference>
<dbReference type="VEuPathDB" id="VectorBase:ACUA010004"/>
<feature type="domain" description="Ig-like" evidence="1">
    <location>
        <begin position="145"/>
        <end position="264"/>
    </location>
</feature>
<dbReference type="InterPro" id="IPR013783">
    <property type="entry name" value="Ig-like_fold"/>
</dbReference>
<evidence type="ECO:0000259" key="1">
    <source>
        <dbReference type="PROSITE" id="PS50835"/>
    </source>
</evidence>
<accession>A0A182M5J8</accession>
<dbReference type="InterPro" id="IPR036179">
    <property type="entry name" value="Ig-like_dom_sf"/>
</dbReference>
<dbReference type="EnsemblMetazoa" id="ACUA010004-RA">
    <property type="protein sequence ID" value="ACUA010004-PA"/>
    <property type="gene ID" value="ACUA010004"/>
</dbReference>
<dbReference type="Gene3D" id="2.60.40.10">
    <property type="entry name" value="Immunoglobulins"/>
    <property type="match status" value="2"/>
</dbReference>
<dbReference type="Pfam" id="PF13927">
    <property type="entry name" value="Ig_3"/>
    <property type="match status" value="1"/>
</dbReference>
<dbReference type="FunFam" id="2.60.40.10:FF:000129">
    <property type="entry name" value="CLUMA_CG018772, isoform A"/>
    <property type="match status" value="1"/>
</dbReference>
<sequence length="351" mass="39263">MKKHCHRYKRSEMGCLFVLYDLIFISRVFALSAGVANHLPAPQENRIIKKFSPHPYFDFDVPRNITTRVGQTAFINCRVEQMGDKSVSWIRKRDLHILSAGTAVYTSDERFQVIRSDKAENWTLQIKFAQQRDSGIYECQVNTEPKMSMAFRLNVVEAKAIILGPTDLYVKMGSVVTLTCIISQGPHDLGTIYWYRGSNLVQPIELHPNDPSLAYPHRISVELKWTEALTSRLKILDAKLADSGNYTCLPTSAEGTSVMVHVINGEHPAAMQRGCATTANKDQHRCVQLLTVTMLMVVMLTLVWHRTDLNTTVRPRAMSFQCPPPTVPGTLGGCKVIANRPAGTLSSTLCA</sequence>
<dbReference type="SMART" id="SM00409">
    <property type="entry name" value="IG"/>
    <property type="match status" value="2"/>
</dbReference>
<keyword evidence="3" id="KW-1185">Reference proteome</keyword>
<dbReference type="AlphaFoldDB" id="A0A182M5J8"/>
<dbReference type="InterPro" id="IPR037448">
    <property type="entry name" value="Zig-8"/>
</dbReference>
<dbReference type="InterPro" id="IPR013098">
    <property type="entry name" value="Ig_I-set"/>
</dbReference>
<dbReference type="GO" id="GO:0050808">
    <property type="term" value="P:synapse organization"/>
    <property type="evidence" value="ECO:0007669"/>
    <property type="project" value="TreeGrafter"/>
</dbReference>
<dbReference type="Pfam" id="PF07679">
    <property type="entry name" value="I-set"/>
    <property type="match status" value="1"/>
</dbReference>